<keyword evidence="5" id="KW-1185">Reference proteome</keyword>
<dbReference type="AlphaFoldDB" id="A0A7Z0EHJ0"/>
<name>A0A7Z0EHJ0_9MICO</name>
<evidence type="ECO:0000256" key="3">
    <source>
        <dbReference type="PIRSR" id="PIRSR605502-1"/>
    </source>
</evidence>
<comment type="similarity">
    <text evidence="1">Belongs to the ADP-ribosylglycohydrolase family.</text>
</comment>
<evidence type="ECO:0000256" key="2">
    <source>
        <dbReference type="ARBA" id="ARBA00022801"/>
    </source>
</evidence>
<comment type="caution">
    <text evidence="4">The sequence shown here is derived from an EMBL/GenBank/DDBJ whole genome shotgun (WGS) entry which is preliminary data.</text>
</comment>
<keyword evidence="3" id="KW-0460">Magnesium</keyword>
<feature type="binding site" evidence="3">
    <location>
        <position position="506"/>
    </location>
    <ligand>
        <name>Mg(2+)</name>
        <dbReference type="ChEBI" id="CHEBI:18420"/>
        <label>1</label>
    </ligand>
</feature>
<dbReference type="RefSeq" id="WP_218868899.1">
    <property type="nucleotide sequence ID" value="NZ_JACCFM010000001.1"/>
</dbReference>
<keyword evidence="2 4" id="KW-0378">Hydrolase</keyword>
<feature type="binding site" evidence="3">
    <location>
        <position position="267"/>
    </location>
    <ligand>
        <name>Mg(2+)</name>
        <dbReference type="ChEBI" id="CHEBI:18420"/>
        <label>1</label>
    </ligand>
</feature>
<evidence type="ECO:0000256" key="1">
    <source>
        <dbReference type="ARBA" id="ARBA00010702"/>
    </source>
</evidence>
<protein>
    <submittedName>
        <fullName evidence="4">ADP-ribosylglycohydrolase</fullName>
    </submittedName>
</protein>
<dbReference type="Pfam" id="PF03747">
    <property type="entry name" value="ADP_ribosyl_GH"/>
    <property type="match status" value="1"/>
</dbReference>
<dbReference type="Gene3D" id="1.10.4080.10">
    <property type="entry name" value="ADP-ribosylation/Crystallin J1"/>
    <property type="match status" value="1"/>
</dbReference>
<reference evidence="4 5" key="1">
    <citation type="submission" date="2020-07" db="EMBL/GenBank/DDBJ databases">
        <title>Sequencing the genomes of 1000 actinobacteria strains.</title>
        <authorList>
            <person name="Klenk H.-P."/>
        </authorList>
    </citation>
    <scope>NUCLEOTIDE SEQUENCE [LARGE SCALE GENOMIC DNA]</scope>
    <source>
        <strain evidence="4 5">LI1</strain>
    </source>
</reference>
<organism evidence="4 5">
    <name type="scientific">Glaciibacter psychrotolerans</name>
    <dbReference type="NCBI Taxonomy" id="670054"/>
    <lineage>
        <taxon>Bacteria</taxon>
        <taxon>Bacillati</taxon>
        <taxon>Actinomycetota</taxon>
        <taxon>Actinomycetes</taxon>
        <taxon>Micrococcales</taxon>
        <taxon>Microbacteriaceae</taxon>
        <taxon>Glaciibacter</taxon>
    </lineage>
</organism>
<evidence type="ECO:0000313" key="5">
    <source>
        <dbReference type="Proteomes" id="UP000537260"/>
    </source>
</evidence>
<dbReference type="GO" id="GO:0016787">
    <property type="term" value="F:hydrolase activity"/>
    <property type="evidence" value="ECO:0007669"/>
    <property type="project" value="UniProtKB-KW"/>
</dbReference>
<feature type="binding site" evidence="3">
    <location>
        <position position="266"/>
    </location>
    <ligand>
        <name>Mg(2+)</name>
        <dbReference type="ChEBI" id="CHEBI:18420"/>
        <label>1</label>
    </ligand>
</feature>
<dbReference type="InterPro" id="IPR005502">
    <property type="entry name" value="Ribosyl_crysJ1"/>
</dbReference>
<keyword evidence="3" id="KW-0479">Metal-binding</keyword>
<sequence length="550" mass="58752">MSLDDPWNESVTRLFSGIVVDVEKKMSGRVNVDKWLDPIVGRERGRDLVARELALFLEAAERIVTYLPGCTLSVVDNDVSVSIADRRILTASFGFYRLRLSEKIGGREVAIGSFSQSMGVKAFLWRLAVTHWGDAFERKFALSDPRPVVRSESGMSFLIHAREGEGPHAEVWEVADALSFARGCARDVDVLLDAARQLAARGNEVTRPLQVSLADRIQGCLIGGAVGDALGYPVEFSTLDSITARVGPAGVREFLAHPGAPLGAVSDDTQMTLFTADALTRRTGDVSVRSLMVDAYRDWHVTQTTTTPATAALSRRHSSPVLQEPWLFAQRAPGLTIMAALQAMPENASVEVIPDATNQSKGCGTVMRSAPFGLVPSWTPEEAYEHAAQASAITHGHPTAHIAAGALALLIRHLVAGQPLSRAVAAMLAHVVSAEPDGLAETSTSLHTVAEQIPGIPDHPDVEGLGAGWVAEEALAIAVYCALIFPERDQVENALSLAVTHSGDSDSTGSICGNILGALHGIDAIPERWRNSVEGRDTILAVANTLAHTN</sequence>
<comment type="cofactor">
    <cofactor evidence="3">
        <name>Mg(2+)</name>
        <dbReference type="ChEBI" id="CHEBI:18420"/>
    </cofactor>
    <text evidence="3">Binds 2 magnesium ions per subunit.</text>
</comment>
<dbReference type="InterPro" id="IPR036705">
    <property type="entry name" value="Ribosyl_crysJ1_sf"/>
</dbReference>
<accession>A0A7Z0EHJ0</accession>
<dbReference type="PANTHER" id="PTHR16222:SF24">
    <property type="entry name" value="ADP-RIBOSYLHYDROLASE ARH3"/>
    <property type="match status" value="1"/>
</dbReference>
<dbReference type="SUPFAM" id="SSF101478">
    <property type="entry name" value="ADP-ribosylglycohydrolase"/>
    <property type="match status" value="1"/>
</dbReference>
<feature type="binding site" evidence="3">
    <location>
        <position position="507"/>
    </location>
    <ligand>
        <name>Mg(2+)</name>
        <dbReference type="ChEBI" id="CHEBI:18420"/>
        <label>1</label>
    </ligand>
</feature>
<dbReference type="Proteomes" id="UP000537260">
    <property type="component" value="Unassembled WGS sequence"/>
</dbReference>
<dbReference type="GO" id="GO:0046872">
    <property type="term" value="F:metal ion binding"/>
    <property type="evidence" value="ECO:0007669"/>
    <property type="project" value="UniProtKB-KW"/>
</dbReference>
<gene>
    <name evidence="4" type="ORF">HNR05_002760</name>
</gene>
<evidence type="ECO:0000313" key="4">
    <source>
        <dbReference type="EMBL" id="NYJ20969.1"/>
    </source>
</evidence>
<dbReference type="InterPro" id="IPR050792">
    <property type="entry name" value="ADP-ribosylglycohydrolase"/>
</dbReference>
<dbReference type="PANTHER" id="PTHR16222">
    <property type="entry name" value="ADP-RIBOSYLGLYCOHYDROLASE"/>
    <property type="match status" value="1"/>
</dbReference>
<dbReference type="EMBL" id="JACCFM010000001">
    <property type="protein sequence ID" value="NYJ20969.1"/>
    <property type="molecule type" value="Genomic_DNA"/>
</dbReference>
<feature type="binding site" evidence="3">
    <location>
        <position position="504"/>
    </location>
    <ligand>
        <name>Mg(2+)</name>
        <dbReference type="ChEBI" id="CHEBI:18420"/>
        <label>1</label>
    </ligand>
</feature>
<feature type="binding site" evidence="3">
    <location>
        <position position="268"/>
    </location>
    <ligand>
        <name>Mg(2+)</name>
        <dbReference type="ChEBI" id="CHEBI:18420"/>
        <label>1</label>
    </ligand>
</feature>
<proteinExistence type="inferred from homology"/>